<dbReference type="InterPro" id="IPR012341">
    <property type="entry name" value="6hp_glycosidase-like_sf"/>
</dbReference>
<dbReference type="SUPFAM" id="SSF49785">
    <property type="entry name" value="Galactose-binding domain-like"/>
    <property type="match status" value="1"/>
</dbReference>
<dbReference type="SUPFAM" id="SSF48208">
    <property type="entry name" value="Six-hairpin glycosidases"/>
    <property type="match status" value="1"/>
</dbReference>
<dbReference type="Pfam" id="PF17957">
    <property type="entry name" value="Big_7"/>
    <property type="match status" value="1"/>
</dbReference>
<feature type="domain" description="Glycoside hydrolase family 9" evidence="9">
    <location>
        <begin position="375"/>
        <end position="866"/>
    </location>
</feature>
<dbReference type="Pfam" id="PF02927">
    <property type="entry name" value="CelD_N"/>
    <property type="match status" value="1"/>
</dbReference>
<keyword evidence="4 6" id="KW-0326">Glycosidase</keyword>
<dbReference type="InterPro" id="IPR008928">
    <property type="entry name" value="6-hairpin_glycosidase_sf"/>
</dbReference>
<evidence type="ECO:0000313" key="12">
    <source>
        <dbReference type="EMBL" id="MDV6376295.1"/>
    </source>
</evidence>
<dbReference type="PROSITE" id="PS51257">
    <property type="entry name" value="PROKAR_LIPOPROTEIN"/>
    <property type="match status" value="1"/>
</dbReference>
<feature type="active site" evidence="7">
    <location>
        <position position="854"/>
    </location>
</feature>
<feature type="domain" description="Cellulase Ig-like" evidence="11">
    <location>
        <begin position="284"/>
        <end position="364"/>
    </location>
</feature>
<gene>
    <name evidence="12" type="ORF">ORD21_17000</name>
</gene>
<evidence type="ECO:0000256" key="2">
    <source>
        <dbReference type="ARBA" id="ARBA00022801"/>
    </source>
</evidence>
<feature type="domain" description="CBM-cenC" evidence="10">
    <location>
        <begin position="131"/>
        <end position="252"/>
    </location>
</feature>
<dbReference type="Pfam" id="PF00759">
    <property type="entry name" value="Glyco_hydro_9"/>
    <property type="match status" value="1"/>
</dbReference>
<dbReference type="PANTHER" id="PTHR22298">
    <property type="entry name" value="ENDO-1,4-BETA-GLUCANASE"/>
    <property type="match status" value="1"/>
</dbReference>
<evidence type="ECO:0000313" key="13">
    <source>
        <dbReference type="Proteomes" id="UP001276150"/>
    </source>
</evidence>
<dbReference type="Gene3D" id="2.60.40.10">
    <property type="entry name" value="Immunoglobulins"/>
    <property type="match status" value="2"/>
</dbReference>
<protein>
    <recommendedName>
        <fullName evidence="8">Endoglucanase</fullName>
        <ecNumber evidence="8">3.2.1.4</ecNumber>
    </recommendedName>
</protein>
<evidence type="ECO:0000256" key="3">
    <source>
        <dbReference type="ARBA" id="ARBA00023277"/>
    </source>
</evidence>
<feature type="signal peptide" evidence="8">
    <location>
        <begin position="1"/>
        <end position="24"/>
    </location>
</feature>
<accession>A0ABU4DWN2</accession>
<reference evidence="12 13" key="1">
    <citation type="submission" date="2022-11" db="EMBL/GenBank/DDBJ databases">
        <title>Deinococcus ZS9-10, Low Temperature and Draught-tolerating, UV-resistant Bacteria from Continental Antarctica.</title>
        <authorList>
            <person name="Cheng L."/>
        </authorList>
    </citation>
    <scope>NUCLEOTIDE SEQUENCE [LARGE SCALE GENOMIC DNA]</scope>
    <source>
        <strain evidence="12 13">ZS9-10</strain>
    </source>
</reference>
<dbReference type="InterPro" id="IPR003305">
    <property type="entry name" value="CenC_carb-bd"/>
</dbReference>
<dbReference type="InterPro" id="IPR008979">
    <property type="entry name" value="Galactose-bd-like_sf"/>
</dbReference>
<feature type="active site" evidence="6">
    <location>
        <position position="796"/>
    </location>
</feature>
<evidence type="ECO:0000256" key="1">
    <source>
        <dbReference type="ARBA" id="ARBA00007072"/>
    </source>
</evidence>
<dbReference type="InterPro" id="IPR018221">
    <property type="entry name" value="Glyco_hydro_9_His_AS"/>
</dbReference>
<dbReference type="EMBL" id="JAPMIV010000055">
    <property type="protein sequence ID" value="MDV6376295.1"/>
    <property type="molecule type" value="Genomic_DNA"/>
</dbReference>
<name>A0ABU4DWN2_9DEIO</name>
<comment type="similarity">
    <text evidence="1 6 8">Belongs to the glycosyl hydrolase 9 (cellulase E) family.</text>
</comment>
<dbReference type="Pfam" id="PF02018">
    <property type="entry name" value="CBM_4_9"/>
    <property type="match status" value="1"/>
</dbReference>
<keyword evidence="2 6" id="KW-0378">Hydrolase</keyword>
<organism evidence="12 13">
    <name type="scientific">Deinococcus arenicola</name>
    <dbReference type="NCBI Taxonomy" id="2994950"/>
    <lineage>
        <taxon>Bacteria</taxon>
        <taxon>Thermotogati</taxon>
        <taxon>Deinococcota</taxon>
        <taxon>Deinococci</taxon>
        <taxon>Deinococcales</taxon>
        <taxon>Deinococcaceae</taxon>
        <taxon>Deinococcus</taxon>
    </lineage>
</organism>
<dbReference type="GO" id="GO:0016787">
    <property type="term" value="F:hydrolase activity"/>
    <property type="evidence" value="ECO:0007669"/>
    <property type="project" value="UniProtKB-KW"/>
</dbReference>
<keyword evidence="8" id="KW-0136">Cellulose degradation</keyword>
<dbReference type="InterPro" id="IPR033126">
    <property type="entry name" value="Glyco_hydro_9_Asp/Glu_AS"/>
</dbReference>
<keyword evidence="13" id="KW-1185">Reference proteome</keyword>
<dbReference type="PROSITE" id="PS00592">
    <property type="entry name" value="GH9_2"/>
    <property type="match status" value="1"/>
</dbReference>
<keyword evidence="3 6" id="KW-0119">Carbohydrate metabolism</keyword>
<dbReference type="Proteomes" id="UP001276150">
    <property type="component" value="Unassembled WGS sequence"/>
</dbReference>
<dbReference type="EC" id="3.2.1.4" evidence="8"/>
<sequence>MTRFPLTVLTALTCSLLLASCAASQPQAPVTPPDAPTVMLSADMSSVTASGRVQLLATTAGTGSVARVIFYDRGHKIGEDAAAPYEYTVMADVAQNGAHAYSAQAITTTGAAGISAPVPVNVQIVDNSTVELVTNGKFNPGQDPWWTAGDPKVSVAGGEACLDIKTPGANPYDVIFGQAGIGLNEGGTYTLSFTARADQPTGFKTLLQFDGAPYTTYFAADVDVTAAPKNYSYTFTMKETGDPKATFQFQLGAKLATRVCLSNVSIKGPAVGAATPPTGAEQPALVRVNQTGYLPQKPKLASVPFESDKPLPWTLYDAAHKPVKSGLTTVFGDDAASGEFIHQANFSAVTTAGTGYVLDVAGFTSHPFDIGTGLYGTLKTEALAYFYHNRSGIPIETQYVGDAKWARPAGHIGVAPNQGDSKVSCFKGTDAKGNVWPGCAYTLDGTKGWYDAGDHGKYVVNGGVTVWTLLDLAERDARKGVSNADGTLSIPEKANGQSDLLDEVRWELDFMLGMQIPDGQTLGLPRGDQSASQSTLTLTPTAAGGMVHQKLTDVAWTGLPLRPDQDPQARALYYPTTAATLNLAANAAQCARVYRTADPAFSARCLSAATRAWAAAKANPDVYAYDLFVGGGPYNDLSVDDEFYWAAAELYVTTGDAQYLSFLKASPLYLQMPAKRELSWFELAEAATITLATVPSSLPAADVQQARQNIVAAADRYQADIATQGYHLPFQGAVADWGSNSGVLNRSVVMALAYDLTGKVVYQDSVLEGMNYLLGRNPMDKSYVSGYGERPLLNPHHRFWAHSLDATLPGPPKGVVSGGPNSVSFSDPVAAKLKGKCTGLGCYVDDIGAYTMNEITINWNAPLAWVAGFVGQSARP</sequence>
<dbReference type="Gene3D" id="2.60.120.260">
    <property type="entry name" value="Galactose-binding domain-like"/>
    <property type="match status" value="1"/>
</dbReference>
<dbReference type="InterPro" id="IPR013783">
    <property type="entry name" value="Ig-like_fold"/>
</dbReference>
<evidence type="ECO:0000256" key="8">
    <source>
        <dbReference type="RuleBase" id="RU361166"/>
    </source>
</evidence>
<proteinExistence type="inferred from homology"/>
<dbReference type="Gene3D" id="1.50.10.10">
    <property type="match status" value="1"/>
</dbReference>
<evidence type="ECO:0000256" key="5">
    <source>
        <dbReference type="ARBA" id="ARBA00023326"/>
    </source>
</evidence>
<evidence type="ECO:0000256" key="4">
    <source>
        <dbReference type="ARBA" id="ARBA00023295"/>
    </source>
</evidence>
<comment type="catalytic activity">
    <reaction evidence="8">
        <text>Endohydrolysis of (1-&gt;4)-beta-D-glucosidic linkages in cellulose, lichenin and cereal beta-D-glucans.</text>
        <dbReference type="EC" id="3.2.1.4"/>
    </reaction>
</comment>
<dbReference type="RefSeq" id="WP_317641650.1">
    <property type="nucleotide sequence ID" value="NZ_JAPMIV010000055.1"/>
</dbReference>
<comment type="caution">
    <text evidence="12">The sequence shown here is derived from an EMBL/GenBank/DDBJ whole genome shotgun (WGS) entry which is preliminary data.</text>
</comment>
<evidence type="ECO:0000259" key="11">
    <source>
        <dbReference type="Pfam" id="PF02927"/>
    </source>
</evidence>
<dbReference type="PROSITE" id="PS00698">
    <property type="entry name" value="GH9_3"/>
    <property type="match status" value="1"/>
</dbReference>
<evidence type="ECO:0000256" key="6">
    <source>
        <dbReference type="PROSITE-ProRule" id="PRU10059"/>
    </source>
</evidence>
<evidence type="ECO:0000259" key="10">
    <source>
        <dbReference type="Pfam" id="PF02018"/>
    </source>
</evidence>
<dbReference type="CDD" id="cd02850">
    <property type="entry name" value="E_set_Cellulase_N"/>
    <property type="match status" value="1"/>
</dbReference>
<evidence type="ECO:0000256" key="7">
    <source>
        <dbReference type="PROSITE-ProRule" id="PRU10060"/>
    </source>
</evidence>
<keyword evidence="8" id="KW-0732">Signal</keyword>
<dbReference type="InterPro" id="IPR014756">
    <property type="entry name" value="Ig_E-set"/>
</dbReference>
<keyword evidence="5 6" id="KW-0624">Polysaccharide degradation</keyword>
<feature type="chain" id="PRO_5044971181" description="Endoglucanase" evidence="8">
    <location>
        <begin position="25"/>
        <end position="876"/>
    </location>
</feature>
<evidence type="ECO:0000259" key="9">
    <source>
        <dbReference type="Pfam" id="PF00759"/>
    </source>
</evidence>
<feature type="active site" evidence="7">
    <location>
        <position position="845"/>
    </location>
</feature>
<dbReference type="InterPro" id="IPR004197">
    <property type="entry name" value="Cellulase_Ig-like"/>
</dbReference>
<dbReference type="SUPFAM" id="SSF81296">
    <property type="entry name" value="E set domains"/>
    <property type="match status" value="1"/>
</dbReference>
<dbReference type="InterPro" id="IPR001701">
    <property type="entry name" value="Glyco_hydro_9"/>
</dbReference>